<accession>A0A246GCW9</accession>
<organism evidence="2 3">
    <name type="scientific">Flavobacterium columnare</name>
    <dbReference type="NCBI Taxonomy" id="996"/>
    <lineage>
        <taxon>Bacteria</taxon>
        <taxon>Pseudomonadati</taxon>
        <taxon>Bacteroidota</taxon>
        <taxon>Flavobacteriia</taxon>
        <taxon>Flavobacteriales</taxon>
        <taxon>Flavobacteriaceae</taxon>
        <taxon>Flavobacterium</taxon>
    </lineage>
</organism>
<keyword evidence="1" id="KW-0472">Membrane</keyword>
<sequence length="1274" mass="150782">MKSSINRFQVKFPIWFFKILMFCLFSSILFNCNSVDSLYRLKNDYLRNRQQQDLLSAYESSSLSRKPVVEYILDSKDDLSMTYYEHFRKLCDYTKIPFNFKIVDRFNEQLKIENSARVLVINDTKRLSNQTIPVLLKFVSAGGTLIFPNIGEDQRFMYFWGMRYDSDLSYDIETKGMSINASPLGGKRQINLYSDTKHFAFAKSNFKSDLRISIWSDSQMTMPILLENNIGFGKVICCNTSKMFEKRDRGLLFTFLLKGLSGIPYPLANTSTVFLDDFPSPLYDVKQEPIKTEYNLTMNEFVYKKWWPDMKKIADKYGIKYTALLAFDYDDIRHAPFSFKQWDFAKMQGKGETKKGTSNYLTHDLLNGNHELGFHGYNHVSLLKEEWEDPEDIFFSLKATKKKWLVNNFGDFPVTYVPPSNYIDAYGIVELKKGMPSLKYFSSLYLGDKKEGGDREFDFEPCHKDLFDYPRISSGFYFNDEKYYNIFSTYLYTGVWTHFVHPDDVFQIGNTKEKKKKKYHYELRNDLGLNWKKGKKTLYSCFDDFLTEFKDLNPQSDFYAVKDAAPIVMKWRGSKYRHSIIGEKYIVTEETDFFNEKGNTWGVFFDDLSQKNKEELVNQSKNYHIADFMGGKLVSLKSNNKLAFTLEKKIIEDDLIFNKILEEYKLFEKNRGLFLAGKLGGFTTEDYLKKIEEEKRHLLALMMSQPKINYAIWNKYATYMSWDNKGDDVWVLLEKHCDKYPSKHNVNYSFELSNILGYSSEELHTKWICNQYQWNNEKLSVLKDYLSIITPSEDYDEIRKVLFKIFQLEPNCENQEAYVYHALVYAKEEAFKYLKTLDPATSYFNENLVSDISWSYVNEDEDYQNAINWSEFTPLIGADTRLSWMFELRQYVELEQFYRKYVSENPNDEAIKQKMFQIYEVLGKYDEACGVLLQIKDQKIFQEIKEHLNQQIVYFDIETQEELIRKYPTIFTAINREKIEMKIKDLYGDYLDANSSLSYFINKKTNFRNYLKYGHFDKQRNSHDFFLKHKELYSVDQTSDNKIATILELAYEFKRKQPDQIDKFFYTYGLGLEKDLSGKLYYNAKAGANYITTKYNVSTSLEYFPANYWEAYKDNIYQLQWNGAYNKYFKFLEVDSYFVTDYYPNISNVNFTLSSKLKSASNREKNFKVVPYLEGSCQFSNIDEKVKVLPVYLIKNRYFGGAGIEANLGDDYSKFKLYASGAYYFDSFEDNFMSFRMNSHYKVFKNSYLKFSLDMNFKSKYNFNTFGLGYKYLF</sequence>
<evidence type="ECO:0000313" key="3">
    <source>
        <dbReference type="Proteomes" id="UP000198034"/>
    </source>
</evidence>
<dbReference type="InterPro" id="IPR011330">
    <property type="entry name" value="Glyco_hydro/deAcase_b/a-brl"/>
</dbReference>
<reference evidence="2 3" key="1">
    <citation type="journal article" date="2017" name="Infect. Genet. Evol.">
        <title>Comparative genome analysis of fish pathogen Flavobacterium columnare reveals extensive sequence diversity within the species.</title>
        <authorList>
            <person name="Kayansamruaj P."/>
            <person name="Dong H.T."/>
            <person name="Hirono I."/>
            <person name="Kondo H."/>
            <person name="Senapin S."/>
            <person name="Rodkhum C."/>
        </authorList>
    </citation>
    <scope>NUCLEOTIDE SEQUENCE [LARGE SCALE GENOMIC DNA]</scope>
    <source>
        <strain evidence="2 3">1214</strain>
    </source>
</reference>
<evidence type="ECO:0000313" key="2">
    <source>
        <dbReference type="EMBL" id="OWP79149.1"/>
    </source>
</evidence>
<dbReference type="SUPFAM" id="SSF88713">
    <property type="entry name" value="Glycoside hydrolase/deacetylase"/>
    <property type="match status" value="1"/>
</dbReference>
<dbReference type="Proteomes" id="UP000198034">
    <property type="component" value="Unassembled WGS sequence"/>
</dbReference>
<comment type="caution">
    <text evidence="2">The sequence shown here is derived from an EMBL/GenBank/DDBJ whole genome shotgun (WGS) entry which is preliminary data.</text>
</comment>
<evidence type="ECO:0008006" key="4">
    <source>
        <dbReference type="Google" id="ProtNLM"/>
    </source>
</evidence>
<keyword evidence="1" id="KW-0812">Transmembrane</keyword>
<evidence type="ECO:0000256" key="1">
    <source>
        <dbReference type="SAM" id="Phobius"/>
    </source>
</evidence>
<dbReference type="Gene3D" id="3.20.20.370">
    <property type="entry name" value="Glycoside hydrolase/deacetylase"/>
    <property type="match status" value="1"/>
</dbReference>
<dbReference type="Pfam" id="PF09960">
    <property type="entry name" value="DUF2194"/>
    <property type="match status" value="1"/>
</dbReference>
<feature type="transmembrane region" description="Helical" evidence="1">
    <location>
        <begin position="12"/>
        <end position="30"/>
    </location>
</feature>
<gene>
    <name evidence="2" type="ORF">BWK62_03270</name>
</gene>
<dbReference type="AlphaFoldDB" id="A0A246GCW9"/>
<keyword evidence="1" id="KW-1133">Transmembrane helix</keyword>
<dbReference type="EMBL" id="MTCY01000006">
    <property type="protein sequence ID" value="OWP79149.1"/>
    <property type="molecule type" value="Genomic_DNA"/>
</dbReference>
<name>A0A246GCW9_9FLAO</name>
<dbReference type="GO" id="GO:0005975">
    <property type="term" value="P:carbohydrate metabolic process"/>
    <property type="evidence" value="ECO:0007669"/>
    <property type="project" value="InterPro"/>
</dbReference>
<dbReference type="OrthoDB" id="9761886at2"/>
<dbReference type="InterPro" id="IPR018695">
    <property type="entry name" value="DUF2194"/>
</dbReference>
<protein>
    <recommendedName>
        <fullName evidence="4">DUF2194 domain-containing protein</fullName>
    </recommendedName>
</protein>
<proteinExistence type="predicted"/>